<dbReference type="Gene3D" id="3.40.50.300">
    <property type="entry name" value="P-loop containing nucleotide triphosphate hydrolases"/>
    <property type="match status" value="1"/>
</dbReference>
<dbReference type="SMART" id="SM00176">
    <property type="entry name" value="RAN"/>
    <property type="match status" value="1"/>
</dbReference>
<evidence type="ECO:0000256" key="11">
    <source>
        <dbReference type="ARBA" id="ARBA00023289"/>
    </source>
</evidence>
<feature type="compositionally biased region" description="Basic residues" evidence="14">
    <location>
        <begin position="217"/>
        <end position="227"/>
    </location>
</feature>
<keyword evidence="6" id="KW-0547">Nucleotide-binding</keyword>
<protein>
    <recommendedName>
        <fullName evidence="13">Ras-related protein RSR1</fullName>
        <ecNumber evidence="3">3.6.5.2</ecNumber>
    </recommendedName>
</protein>
<dbReference type="InterPro" id="IPR041841">
    <property type="entry name" value="Rsr1"/>
</dbReference>
<dbReference type="PRINTS" id="PR00449">
    <property type="entry name" value="RASTRNSFRMNG"/>
</dbReference>
<dbReference type="InterPro" id="IPR005225">
    <property type="entry name" value="Small_GTP-bd"/>
</dbReference>
<dbReference type="PROSITE" id="PS51419">
    <property type="entry name" value="RAB"/>
    <property type="match status" value="1"/>
</dbReference>
<dbReference type="GO" id="GO:0005525">
    <property type="term" value="F:GTP binding"/>
    <property type="evidence" value="ECO:0007669"/>
    <property type="project" value="UniProtKB-KW"/>
</dbReference>
<evidence type="ECO:0000256" key="4">
    <source>
        <dbReference type="ARBA" id="ARBA00022475"/>
    </source>
</evidence>
<dbReference type="SUPFAM" id="SSF52540">
    <property type="entry name" value="P-loop containing nucleoside triphosphate hydrolases"/>
    <property type="match status" value="1"/>
</dbReference>
<evidence type="ECO:0000256" key="2">
    <source>
        <dbReference type="ARBA" id="ARBA00008344"/>
    </source>
</evidence>
<keyword evidence="11" id="KW-0636">Prenylation</keyword>
<keyword evidence="8" id="KW-0342">GTP-binding</keyword>
<dbReference type="Proteomes" id="UP001360560">
    <property type="component" value="Unassembled WGS sequence"/>
</dbReference>
<evidence type="ECO:0000256" key="13">
    <source>
        <dbReference type="ARBA" id="ARBA00072720"/>
    </source>
</evidence>
<reference evidence="15 16" key="1">
    <citation type="journal article" date="2023" name="Elife">
        <title>Identification of key yeast species and microbe-microbe interactions impacting larval growth of Drosophila in the wild.</title>
        <authorList>
            <person name="Mure A."/>
            <person name="Sugiura Y."/>
            <person name="Maeda R."/>
            <person name="Honda K."/>
            <person name="Sakurai N."/>
            <person name="Takahashi Y."/>
            <person name="Watada M."/>
            <person name="Katoh T."/>
            <person name="Gotoh A."/>
            <person name="Gotoh Y."/>
            <person name="Taniguchi I."/>
            <person name="Nakamura K."/>
            <person name="Hayashi T."/>
            <person name="Katayama T."/>
            <person name="Uemura T."/>
            <person name="Hattori Y."/>
        </authorList>
    </citation>
    <scope>NUCLEOTIDE SEQUENCE [LARGE SCALE GENOMIC DNA]</scope>
    <source>
        <strain evidence="15 16">SC-9</strain>
    </source>
</reference>
<dbReference type="SMART" id="SM00173">
    <property type="entry name" value="RAS"/>
    <property type="match status" value="1"/>
</dbReference>
<gene>
    <name evidence="15" type="ORF">DASC09_011720</name>
</gene>
<dbReference type="Pfam" id="PF00071">
    <property type="entry name" value="Ras"/>
    <property type="match status" value="1"/>
</dbReference>
<proteinExistence type="inferred from homology"/>
<dbReference type="SMART" id="SM00174">
    <property type="entry name" value="RHO"/>
    <property type="match status" value="1"/>
</dbReference>
<keyword evidence="5" id="KW-0488">Methylation</keyword>
<dbReference type="AlphaFoldDB" id="A0AAV5QGU7"/>
<evidence type="ECO:0000256" key="1">
    <source>
        <dbReference type="ARBA" id="ARBA00004342"/>
    </source>
</evidence>
<evidence type="ECO:0000313" key="15">
    <source>
        <dbReference type="EMBL" id="GMM33847.1"/>
    </source>
</evidence>
<dbReference type="GO" id="GO:2000114">
    <property type="term" value="P:regulation of establishment of cell polarity"/>
    <property type="evidence" value="ECO:0007669"/>
    <property type="project" value="UniProtKB-ARBA"/>
</dbReference>
<evidence type="ECO:0000313" key="16">
    <source>
        <dbReference type="Proteomes" id="UP001360560"/>
    </source>
</evidence>
<dbReference type="NCBIfam" id="TIGR00231">
    <property type="entry name" value="small_GTP"/>
    <property type="match status" value="1"/>
</dbReference>
<comment type="similarity">
    <text evidence="2">Belongs to the small GTPase superfamily. Ras family.</text>
</comment>
<dbReference type="InterPro" id="IPR020849">
    <property type="entry name" value="Small_GTPase_Ras-type"/>
</dbReference>
<evidence type="ECO:0000256" key="14">
    <source>
        <dbReference type="SAM" id="MobiDB-lite"/>
    </source>
</evidence>
<keyword evidence="10" id="KW-0449">Lipoprotein</keyword>
<dbReference type="EMBL" id="BTFZ01000002">
    <property type="protein sequence ID" value="GMM33847.1"/>
    <property type="molecule type" value="Genomic_DNA"/>
</dbReference>
<dbReference type="RefSeq" id="XP_064850847.1">
    <property type="nucleotide sequence ID" value="XM_064994775.1"/>
</dbReference>
<keyword evidence="7" id="KW-0378">Hydrolase</keyword>
<evidence type="ECO:0000256" key="6">
    <source>
        <dbReference type="ARBA" id="ARBA00022741"/>
    </source>
</evidence>
<keyword evidence="16" id="KW-1185">Reference proteome</keyword>
<dbReference type="GO" id="GO:0003925">
    <property type="term" value="F:G protein activity"/>
    <property type="evidence" value="ECO:0007669"/>
    <property type="project" value="UniProtKB-EC"/>
</dbReference>
<organism evidence="15 16">
    <name type="scientific">Saccharomycopsis crataegensis</name>
    <dbReference type="NCBI Taxonomy" id="43959"/>
    <lineage>
        <taxon>Eukaryota</taxon>
        <taxon>Fungi</taxon>
        <taxon>Dikarya</taxon>
        <taxon>Ascomycota</taxon>
        <taxon>Saccharomycotina</taxon>
        <taxon>Saccharomycetes</taxon>
        <taxon>Saccharomycopsidaceae</taxon>
        <taxon>Saccharomycopsis</taxon>
    </lineage>
</organism>
<dbReference type="InterPro" id="IPR027417">
    <property type="entry name" value="P-loop_NTPase"/>
</dbReference>
<comment type="caution">
    <text evidence="15">The sequence shown here is derived from an EMBL/GenBank/DDBJ whole genome shotgun (WGS) entry which is preliminary data.</text>
</comment>
<evidence type="ECO:0000256" key="12">
    <source>
        <dbReference type="ARBA" id="ARBA00048098"/>
    </source>
</evidence>
<evidence type="ECO:0000256" key="10">
    <source>
        <dbReference type="ARBA" id="ARBA00023288"/>
    </source>
</evidence>
<evidence type="ECO:0000256" key="8">
    <source>
        <dbReference type="ARBA" id="ARBA00023134"/>
    </source>
</evidence>
<comment type="catalytic activity">
    <reaction evidence="12">
        <text>GTP + H2O = GDP + phosphate + H(+)</text>
        <dbReference type="Rhea" id="RHEA:19669"/>
        <dbReference type="ChEBI" id="CHEBI:15377"/>
        <dbReference type="ChEBI" id="CHEBI:15378"/>
        <dbReference type="ChEBI" id="CHEBI:37565"/>
        <dbReference type="ChEBI" id="CHEBI:43474"/>
        <dbReference type="ChEBI" id="CHEBI:58189"/>
        <dbReference type="EC" id="3.6.5.2"/>
    </reaction>
</comment>
<dbReference type="PROSITE" id="PS51421">
    <property type="entry name" value="RAS"/>
    <property type="match status" value="1"/>
</dbReference>
<dbReference type="SMART" id="SM00175">
    <property type="entry name" value="RAB"/>
    <property type="match status" value="1"/>
</dbReference>
<dbReference type="GeneID" id="90071826"/>
<dbReference type="PANTHER" id="PTHR24070">
    <property type="entry name" value="RAS, DI-RAS, AND RHEB FAMILY MEMBERS OF SMALL GTPASE SUPERFAMILY"/>
    <property type="match status" value="1"/>
</dbReference>
<dbReference type="PROSITE" id="PS51420">
    <property type="entry name" value="RHO"/>
    <property type="match status" value="1"/>
</dbReference>
<evidence type="ECO:0000256" key="3">
    <source>
        <dbReference type="ARBA" id="ARBA00011984"/>
    </source>
</evidence>
<comment type="subcellular location">
    <subcellularLocation>
        <location evidence="1">Cell membrane</location>
        <topology evidence="1">Lipid-anchor</topology>
        <orientation evidence="1">Cytoplasmic side</orientation>
    </subcellularLocation>
</comment>
<dbReference type="CDD" id="cd04177">
    <property type="entry name" value="RSR1"/>
    <property type="match status" value="1"/>
</dbReference>
<feature type="compositionally biased region" description="Polar residues" evidence="14">
    <location>
        <begin position="189"/>
        <end position="200"/>
    </location>
</feature>
<sequence>MRDYKLVVLGAGGVGKSSITVQFVQGVYFESYDPTIEDSYRKQIEVDGKTVELEILDTAGVAQFTAMRELYIKSGRGFLLVYSVTDENSLKELLTLREQVLRIKDSTNVPMVLIGNKCDLSNERVLSPEDGINVSQQWGKVPFYETSARVKTNVEEAFTDVIRQIMIREAMTSPTNDNHSIPALPPLKNNGNSGTNQASRANPPARPQNKKSMGNLKQKKKNKCVIL</sequence>
<dbReference type="FunFam" id="3.40.50.300:FF:000631">
    <property type="entry name" value="Ras small monomeric GTPase"/>
    <property type="match status" value="1"/>
</dbReference>
<dbReference type="EC" id="3.6.5.2" evidence="3"/>
<evidence type="ECO:0000256" key="9">
    <source>
        <dbReference type="ARBA" id="ARBA00023136"/>
    </source>
</evidence>
<dbReference type="GO" id="GO:0007165">
    <property type="term" value="P:signal transduction"/>
    <property type="evidence" value="ECO:0007669"/>
    <property type="project" value="InterPro"/>
</dbReference>
<dbReference type="InterPro" id="IPR001806">
    <property type="entry name" value="Small_GTPase"/>
</dbReference>
<evidence type="ECO:0000256" key="5">
    <source>
        <dbReference type="ARBA" id="ARBA00022481"/>
    </source>
</evidence>
<keyword evidence="9" id="KW-0472">Membrane</keyword>
<accession>A0AAV5QGU7</accession>
<dbReference type="GO" id="GO:0005886">
    <property type="term" value="C:plasma membrane"/>
    <property type="evidence" value="ECO:0007669"/>
    <property type="project" value="UniProtKB-SubCell"/>
</dbReference>
<name>A0AAV5QGU7_9ASCO</name>
<keyword evidence="4" id="KW-1003">Cell membrane</keyword>
<evidence type="ECO:0000256" key="7">
    <source>
        <dbReference type="ARBA" id="ARBA00022801"/>
    </source>
</evidence>
<feature type="region of interest" description="Disordered" evidence="14">
    <location>
        <begin position="173"/>
        <end position="227"/>
    </location>
</feature>